<evidence type="ECO:0000313" key="5">
    <source>
        <dbReference type="Proteomes" id="UP000499080"/>
    </source>
</evidence>
<dbReference type="Proteomes" id="UP000499080">
    <property type="component" value="Unassembled WGS sequence"/>
</dbReference>
<dbReference type="Gene3D" id="3.90.70.10">
    <property type="entry name" value="Cysteine proteinases"/>
    <property type="match status" value="1"/>
</dbReference>
<dbReference type="InterPro" id="IPR000668">
    <property type="entry name" value="Peptidase_C1A_C"/>
</dbReference>
<organism evidence="4 5">
    <name type="scientific">Araneus ventricosus</name>
    <name type="common">Orbweaver spider</name>
    <name type="synonym">Epeira ventricosa</name>
    <dbReference type="NCBI Taxonomy" id="182803"/>
    <lineage>
        <taxon>Eukaryota</taxon>
        <taxon>Metazoa</taxon>
        <taxon>Ecdysozoa</taxon>
        <taxon>Arthropoda</taxon>
        <taxon>Chelicerata</taxon>
        <taxon>Arachnida</taxon>
        <taxon>Araneae</taxon>
        <taxon>Araneomorphae</taxon>
        <taxon>Entelegynae</taxon>
        <taxon>Araneoidea</taxon>
        <taxon>Araneidae</taxon>
        <taxon>Araneus</taxon>
    </lineage>
</organism>
<dbReference type="InterPro" id="IPR025661">
    <property type="entry name" value="Pept_asp_AS"/>
</dbReference>
<comment type="caution">
    <text evidence="4">The sequence shown here is derived from an EMBL/GenBank/DDBJ whole genome shotgun (WGS) entry which is preliminary data.</text>
</comment>
<dbReference type="SUPFAM" id="SSF54001">
    <property type="entry name" value="Cysteine proteinases"/>
    <property type="match status" value="1"/>
</dbReference>
<evidence type="ECO:0000313" key="4">
    <source>
        <dbReference type="EMBL" id="GBM50102.1"/>
    </source>
</evidence>
<comment type="similarity">
    <text evidence="1">Belongs to the peptidase C1 family.</text>
</comment>
<proteinExistence type="inferred from homology"/>
<dbReference type="FunFam" id="3.90.70.10:FF:000465">
    <property type="entry name" value="Cathepsin B, putative"/>
    <property type="match status" value="1"/>
</dbReference>
<feature type="domain" description="Peptidase C1A papain C-terminal" evidence="3">
    <location>
        <begin position="5"/>
        <end position="66"/>
    </location>
</feature>
<dbReference type="GO" id="GO:0008234">
    <property type="term" value="F:cysteine-type peptidase activity"/>
    <property type="evidence" value="ECO:0007669"/>
    <property type="project" value="InterPro"/>
</dbReference>
<dbReference type="Pfam" id="PF00112">
    <property type="entry name" value="Peptidase_C1"/>
    <property type="match status" value="1"/>
</dbReference>
<dbReference type="GO" id="GO:0006508">
    <property type="term" value="P:proteolysis"/>
    <property type="evidence" value="ECO:0007669"/>
    <property type="project" value="InterPro"/>
</dbReference>
<keyword evidence="5" id="KW-1185">Reference proteome</keyword>
<dbReference type="InterPro" id="IPR025660">
    <property type="entry name" value="Pept_his_AS"/>
</dbReference>
<keyword evidence="2" id="KW-1015">Disulfide bond</keyword>
<name>A0A4Y2G8D0_ARAVE</name>
<dbReference type="PROSITE" id="PS00640">
    <property type="entry name" value="THIOL_PROTEASE_ASN"/>
    <property type="match status" value="1"/>
</dbReference>
<dbReference type="InterPro" id="IPR013128">
    <property type="entry name" value="Peptidase_C1A"/>
</dbReference>
<dbReference type="OrthoDB" id="640249at2759"/>
<reference evidence="4 5" key="1">
    <citation type="journal article" date="2019" name="Sci. Rep.">
        <title>Orb-weaving spider Araneus ventricosus genome elucidates the spidroin gene catalogue.</title>
        <authorList>
            <person name="Kono N."/>
            <person name="Nakamura H."/>
            <person name="Ohtoshi R."/>
            <person name="Moran D.A.P."/>
            <person name="Shinohara A."/>
            <person name="Yoshida Y."/>
            <person name="Fujiwara M."/>
            <person name="Mori M."/>
            <person name="Tomita M."/>
            <person name="Arakawa K."/>
        </authorList>
    </citation>
    <scope>NUCLEOTIDE SEQUENCE [LARGE SCALE GENOMIC DNA]</scope>
</reference>
<sequence>MEKRVYRHVTGEEVGGHAVRILGWGTESGTAYWLVANSWNTDWGDKGYFKILRGSDECGIEGSIVAGLPKA</sequence>
<dbReference type="AlphaFoldDB" id="A0A4Y2G8D0"/>
<dbReference type="EMBL" id="BGPR01098703">
    <property type="protein sequence ID" value="GBM50102.1"/>
    <property type="molecule type" value="Genomic_DNA"/>
</dbReference>
<dbReference type="InterPro" id="IPR038765">
    <property type="entry name" value="Papain-like_cys_pep_sf"/>
</dbReference>
<evidence type="ECO:0000256" key="2">
    <source>
        <dbReference type="ARBA" id="ARBA00023157"/>
    </source>
</evidence>
<accession>A0A4Y2G8D0</accession>
<dbReference type="PANTHER" id="PTHR12411">
    <property type="entry name" value="CYSTEINE PROTEASE FAMILY C1-RELATED"/>
    <property type="match status" value="1"/>
</dbReference>
<evidence type="ECO:0000256" key="1">
    <source>
        <dbReference type="ARBA" id="ARBA00008455"/>
    </source>
</evidence>
<gene>
    <name evidence="4" type="primary">CTSB_6</name>
    <name evidence="4" type="ORF">AVEN_200919_1</name>
</gene>
<protein>
    <submittedName>
        <fullName evidence="4">Cathepsin B</fullName>
    </submittedName>
</protein>
<evidence type="ECO:0000259" key="3">
    <source>
        <dbReference type="Pfam" id="PF00112"/>
    </source>
</evidence>
<dbReference type="PROSITE" id="PS00639">
    <property type="entry name" value="THIOL_PROTEASE_HIS"/>
    <property type="match status" value="1"/>
</dbReference>